<dbReference type="PANTHER" id="PTHR22996:SF0">
    <property type="entry name" value="RE60872P-RELATED"/>
    <property type="match status" value="1"/>
</dbReference>
<dbReference type="PANTHER" id="PTHR22996">
    <property type="entry name" value="MAHOGUNIN"/>
    <property type="match status" value="1"/>
</dbReference>
<feature type="region of interest" description="Disordered" evidence="1">
    <location>
        <begin position="226"/>
        <end position="355"/>
    </location>
</feature>
<feature type="compositionally biased region" description="Low complexity" evidence="1">
    <location>
        <begin position="587"/>
        <end position="598"/>
    </location>
</feature>
<feature type="compositionally biased region" description="Basic and acidic residues" evidence="1">
    <location>
        <begin position="640"/>
        <end position="665"/>
    </location>
</feature>
<dbReference type="GO" id="GO:0016567">
    <property type="term" value="P:protein ubiquitination"/>
    <property type="evidence" value="ECO:0007669"/>
    <property type="project" value="TreeGrafter"/>
</dbReference>
<evidence type="ECO:0000259" key="2">
    <source>
        <dbReference type="SMART" id="SM00184"/>
    </source>
</evidence>
<dbReference type="RefSeq" id="XP_062623363.1">
    <property type="nucleotide sequence ID" value="XM_062767379.1"/>
</dbReference>
<dbReference type="SMART" id="SM00184">
    <property type="entry name" value="RING"/>
    <property type="match status" value="1"/>
</dbReference>
<name>A0AAF0Y446_9TREE</name>
<feature type="region of interest" description="Disordered" evidence="1">
    <location>
        <begin position="185"/>
        <end position="204"/>
    </location>
</feature>
<dbReference type="Gene3D" id="3.30.40.10">
    <property type="entry name" value="Zinc/RING finger domain, C3HC4 (zinc finger)"/>
    <property type="match status" value="1"/>
</dbReference>
<dbReference type="GO" id="GO:0005737">
    <property type="term" value="C:cytoplasm"/>
    <property type="evidence" value="ECO:0007669"/>
    <property type="project" value="TreeGrafter"/>
</dbReference>
<keyword evidence="4" id="KW-1185">Reference proteome</keyword>
<organism evidence="3 4">
    <name type="scientific">Vanrija pseudolonga</name>
    <dbReference type="NCBI Taxonomy" id="143232"/>
    <lineage>
        <taxon>Eukaryota</taxon>
        <taxon>Fungi</taxon>
        <taxon>Dikarya</taxon>
        <taxon>Basidiomycota</taxon>
        <taxon>Agaricomycotina</taxon>
        <taxon>Tremellomycetes</taxon>
        <taxon>Trichosporonales</taxon>
        <taxon>Trichosporonaceae</taxon>
        <taxon>Vanrija</taxon>
    </lineage>
</organism>
<dbReference type="SUPFAM" id="SSF57850">
    <property type="entry name" value="RING/U-box"/>
    <property type="match status" value="1"/>
</dbReference>
<feature type="domain" description="RING-type" evidence="2">
    <location>
        <begin position="460"/>
        <end position="551"/>
    </location>
</feature>
<sequence>MAAIALSQWYSNSSTGGPVARQRTRSTSMLVPAGRMSVYYPAVQQTVVVDAGLPAGGTTEAKDDTKTRRRETIFGPDVGDDDQPGWTTPEEGNKVSVDVVKRWVDRAKSEEGLHATTTLQALVNLKRPTLLLQQLPVPQTRDESADVTPTGPTPPLHLLKFNYDAMTPKVSITLSVHQPLPAAATSSSEHVAPEPPRVIYSGLHPGGFNQTFQLPPTAALDLTSAIAPTPPAAPADDNDDDKSIKPTGDGEGNTAPGRDSHSEETSRSSVDRNHQHSSTTPDLAVIPELPSTSAEAAAAAEREERPPRRFGIFPRRSRPADVESGDIELANAQASAPATPGEDIQEKPEEPKVEEPEYGMRLLIRIEAAGPEGQTLRRRNAQLTHILISGMWVPDAGSTPQEGPGKRVWVIKVVRREALIGSHSFLLKEIYGLSSSSTSSEPASYPPTAADPYASTPNECIVCLTSPRDVVLLPCRHLVVCRDCAVGMVEFGAGGRVARREEPAADAATTGQGAAAETTVIEGGAAAAPAPAPAPAPRRKKKAKGWYCPVCRQPYTSLLRLALPASKAPATPDEDATKPPTRAPSIRSVRTTRSTRSVAPTLPPGAEEMLARLPPGSEHAHAHDHDHDDEDDEEEEEVPEAERPQFVEQPPKSDIDAAERGEAPHVDAAVPVAEVPVAAPVDAPAAEAAVAATPATAPLPETHVADVAHTAVGAADADATPAPKQA</sequence>
<feature type="compositionally biased region" description="Acidic residues" evidence="1">
    <location>
        <begin position="627"/>
        <end position="639"/>
    </location>
</feature>
<gene>
    <name evidence="3" type="primary">rnf157</name>
    <name evidence="3" type="ORF">LOC62_01G000921</name>
</gene>
<dbReference type="Proteomes" id="UP000827549">
    <property type="component" value="Chromosome 1"/>
</dbReference>
<dbReference type="AlphaFoldDB" id="A0AAF0Y446"/>
<feature type="compositionally biased region" description="Basic and acidic residues" evidence="1">
    <location>
        <begin position="344"/>
        <end position="355"/>
    </location>
</feature>
<reference evidence="3" key="1">
    <citation type="submission" date="2023-10" db="EMBL/GenBank/DDBJ databases">
        <authorList>
            <person name="Noh H."/>
        </authorList>
    </citation>
    <scope>NUCLEOTIDE SEQUENCE</scope>
    <source>
        <strain evidence="3">DUCC4014</strain>
    </source>
</reference>
<evidence type="ECO:0000256" key="1">
    <source>
        <dbReference type="SAM" id="MobiDB-lite"/>
    </source>
</evidence>
<dbReference type="InterPro" id="IPR045194">
    <property type="entry name" value="MGRN1/RNF157-like"/>
</dbReference>
<dbReference type="InterPro" id="IPR013083">
    <property type="entry name" value="Znf_RING/FYVE/PHD"/>
</dbReference>
<evidence type="ECO:0000313" key="3">
    <source>
        <dbReference type="EMBL" id="WOO77331.1"/>
    </source>
</evidence>
<dbReference type="GO" id="GO:0008270">
    <property type="term" value="F:zinc ion binding"/>
    <property type="evidence" value="ECO:0007669"/>
    <property type="project" value="UniProtKB-KW"/>
</dbReference>
<evidence type="ECO:0000313" key="4">
    <source>
        <dbReference type="Proteomes" id="UP000827549"/>
    </source>
</evidence>
<dbReference type="GeneID" id="87804179"/>
<proteinExistence type="predicted"/>
<feature type="region of interest" description="Disordered" evidence="1">
    <location>
        <begin position="72"/>
        <end position="92"/>
    </location>
</feature>
<dbReference type="EMBL" id="CP086714">
    <property type="protein sequence ID" value="WOO77331.1"/>
    <property type="molecule type" value="Genomic_DNA"/>
</dbReference>
<feature type="compositionally biased region" description="Basic and acidic residues" evidence="1">
    <location>
        <begin position="258"/>
        <end position="274"/>
    </location>
</feature>
<dbReference type="GO" id="GO:0061630">
    <property type="term" value="F:ubiquitin protein ligase activity"/>
    <property type="evidence" value="ECO:0007669"/>
    <property type="project" value="UniProtKB-EC"/>
</dbReference>
<dbReference type="Pfam" id="PF13920">
    <property type="entry name" value="zf-C3HC4_3"/>
    <property type="match status" value="1"/>
</dbReference>
<protein>
    <submittedName>
        <fullName evidence="3">E3 ubiquitin ligase</fullName>
    </submittedName>
</protein>
<feature type="region of interest" description="Disordered" evidence="1">
    <location>
        <begin position="566"/>
        <end position="668"/>
    </location>
</feature>
<dbReference type="InterPro" id="IPR001841">
    <property type="entry name" value="Znf_RING"/>
</dbReference>
<accession>A0AAF0Y446</accession>